<dbReference type="Gene3D" id="3.40.50.300">
    <property type="entry name" value="P-loop containing nucleotide triphosphate hydrolases"/>
    <property type="match status" value="1"/>
</dbReference>
<comment type="caution">
    <text evidence="2">The sequence shown here is derived from an EMBL/GenBank/DDBJ whole genome shotgun (WGS) entry which is preliminary data.</text>
</comment>
<dbReference type="InterPro" id="IPR027417">
    <property type="entry name" value="P-loop_NTPase"/>
</dbReference>
<keyword evidence="3" id="KW-1185">Reference proteome</keyword>
<dbReference type="SUPFAM" id="SSF52540">
    <property type="entry name" value="P-loop containing nucleoside triphosphate hydrolases"/>
    <property type="match status" value="1"/>
</dbReference>
<organism evidence="2 3">
    <name type="scientific">Marivivens donghaensis</name>
    <dbReference type="NCBI Taxonomy" id="1699413"/>
    <lineage>
        <taxon>Bacteria</taxon>
        <taxon>Pseudomonadati</taxon>
        <taxon>Pseudomonadota</taxon>
        <taxon>Alphaproteobacteria</taxon>
        <taxon>Rhodobacterales</taxon>
        <taxon>Paracoccaceae</taxon>
        <taxon>Marivivens group</taxon>
        <taxon>Marivivens</taxon>
    </lineage>
</organism>
<evidence type="ECO:0000313" key="2">
    <source>
        <dbReference type="EMBL" id="NIY70913.1"/>
    </source>
</evidence>
<dbReference type="Proteomes" id="UP000709466">
    <property type="component" value="Unassembled WGS sequence"/>
</dbReference>
<protein>
    <recommendedName>
        <fullName evidence="4">Flagellar biosynthesis protein FlhF</fullName>
    </recommendedName>
</protein>
<evidence type="ECO:0000256" key="1">
    <source>
        <dbReference type="SAM" id="MobiDB-lite"/>
    </source>
</evidence>
<reference evidence="2 3" key="1">
    <citation type="submission" date="2020-03" db="EMBL/GenBank/DDBJ databases">
        <title>Bacterial isolates of synthetic phycosphere.</title>
        <authorList>
            <person name="Fu H."/>
            <person name="Moran M.A."/>
        </authorList>
    </citation>
    <scope>NUCLEOTIDE SEQUENCE [LARGE SCALE GENOMIC DNA]</scope>
    <source>
        <strain evidence="2 3">HF1</strain>
    </source>
</reference>
<feature type="region of interest" description="Disordered" evidence="1">
    <location>
        <begin position="36"/>
        <end position="61"/>
    </location>
</feature>
<sequence length="344" mass="36790">MSTIVVRASDTALAMEEVKRRLGLDAFIISTKKKNGQVEVRATTEAPKPKAPPPPRQPETQGRTFGEVLAARTQPPVTPEKPQHVVTAERVEAPQQPAFKASPVAPMGGWPGLTPNFIADLWVELGKGEGKEDGFFNDLCQRLLTDQPAGQAARTIIVGPQGSGKSLTAARMAALMMTERAGLRPRIIAPRSERLLGSDILAGWSRLMGLDIDRPIVSTLLATLPAADAHAPQIIDIPDCMDPEQVAAIAGGAEVILCLPAGLHPGMIARQTEKWAALSPRICLTRTDDWALTAEELSAIASSSCTLAFFGTGAGLIDTLTRPQRNDIRKLAEGWLSPISRGWA</sequence>
<evidence type="ECO:0000313" key="3">
    <source>
        <dbReference type="Proteomes" id="UP000709466"/>
    </source>
</evidence>
<accession>A0ABX0VSM9</accession>
<gene>
    <name evidence="2" type="ORF">HCZ30_00520</name>
</gene>
<dbReference type="RefSeq" id="WP_167635807.1">
    <property type="nucleotide sequence ID" value="NZ_JAATOP010000001.1"/>
</dbReference>
<name>A0ABX0VSM9_9RHOB</name>
<dbReference type="EMBL" id="JAATOP010000001">
    <property type="protein sequence ID" value="NIY70913.1"/>
    <property type="molecule type" value="Genomic_DNA"/>
</dbReference>
<evidence type="ECO:0008006" key="4">
    <source>
        <dbReference type="Google" id="ProtNLM"/>
    </source>
</evidence>
<proteinExistence type="predicted"/>